<dbReference type="GO" id="GO:0005992">
    <property type="term" value="P:trehalose biosynthetic process"/>
    <property type="evidence" value="ECO:0007669"/>
    <property type="project" value="TreeGrafter"/>
</dbReference>
<gene>
    <name evidence="2" type="primary">treY</name>
    <name evidence="2" type="ORF">DEM27_23270</name>
</gene>
<dbReference type="Proteomes" id="UP000245252">
    <property type="component" value="Unassembled WGS sequence"/>
</dbReference>
<name>A0A2U2DKL0_9HYPH</name>
<dbReference type="GO" id="GO:0047470">
    <property type="term" value="F:(1,4)-alpha-D-glucan 1-alpha-D-glucosylmutase activity"/>
    <property type="evidence" value="ECO:0007669"/>
    <property type="project" value="TreeGrafter"/>
</dbReference>
<dbReference type="Pfam" id="PF00128">
    <property type="entry name" value="Alpha-amylase"/>
    <property type="match status" value="1"/>
</dbReference>
<dbReference type="NCBIfam" id="TIGR02401">
    <property type="entry name" value="trehalose_TreY"/>
    <property type="match status" value="1"/>
</dbReference>
<dbReference type="SMART" id="SM00642">
    <property type="entry name" value="Aamy"/>
    <property type="match status" value="1"/>
</dbReference>
<dbReference type="PANTHER" id="PTHR10357:SF216">
    <property type="entry name" value="MALTOOLIGOSYL TREHALOSE SYNTHASE-RELATED"/>
    <property type="match status" value="1"/>
</dbReference>
<dbReference type="Gene3D" id="3.20.20.80">
    <property type="entry name" value="Glycosidases"/>
    <property type="match status" value="4"/>
</dbReference>
<dbReference type="OrthoDB" id="9761577at2"/>
<dbReference type="GO" id="GO:0030980">
    <property type="term" value="P:alpha-glucan catabolic process"/>
    <property type="evidence" value="ECO:0007669"/>
    <property type="project" value="TreeGrafter"/>
</dbReference>
<evidence type="ECO:0000313" key="2">
    <source>
        <dbReference type="EMBL" id="PWE53846.1"/>
    </source>
</evidence>
<dbReference type="PANTHER" id="PTHR10357">
    <property type="entry name" value="ALPHA-AMYLASE FAMILY MEMBER"/>
    <property type="match status" value="1"/>
</dbReference>
<dbReference type="EMBL" id="QFBC01000013">
    <property type="protein sequence ID" value="PWE53846.1"/>
    <property type="molecule type" value="Genomic_DNA"/>
</dbReference>
<protein>
    <submittedName>
        <fullName evidence="2">Malto-oligosyltrehalose synthase</fullName>
    </submittedName>
</protein>
<reference evidence="2 3" key="1">
    <citation type="submission" date="2018-05" db="EMBL/GenBank/DDBJ databases">
        <title>The draft genome of strain NS-104.</title>
        <authorList>
            <person name="Hang P."/>
            <person name="Jiang J."/>
        </authorList>
    </citation>
    <scope>NUCLEOTIDE SEQUENCE [LARGE SCALE GENOMIC DNA]</scope>
    <source>
        <strain evidence="2 3">NS-104</strain>
    </source>
</reference>
<dbReference type="AlphaFoldDB" id="A0A2U2DKL0"/>
<dbReference type="RefSeq" id="WP_109460642.1">
    <property type="nucleotide sequence ID" value="NZ_QFBC01000013.1"/>
</dbReference>
<organism evidence="2 3">
    <name type="scientific">Metarhizobium album</name>
    <dbReference type="NCBI Taxonomy" id="2182425"/>
    <lineage>
        <taxon>Bacteria</taxon>
        <taxon>Pseudomonadati</taxon>
        <taxon>Pseudomonadota</taxon>
        <taxon>Alphaproteobacteria</taxon>
        <taxon>Hyphomicrobiales</taxon>
        <taxon>Rhizobiaceae</taxon>
        <taxon>Metarhizobium</taxon>
    </lineage>
</organism>
<keyword evidence="3" id="KW-1185">Reference proteome</keyword>
<sequence>MTVPTSTYRLQFRNGMTFQRAAELVPYLKTLGITHLYASPIFAATPGSTHGYDIVDPNLIEADIGGLDGFYLLSDRLRAAGLGLVLDIVPNHMAASLENPWWRSVVEWGAESRYARYFDIDWSRRLTLPLIGRAIDEALLEGDAALTVDRDAGCLAFDVSGNRLPLNPASYRHVLEGSAAFTTIAATAAQAFAADEEAFHARMRGLLADDGLTRELQLHLDGLSSDDELLASLHDRQSWQLIPWQDAAGQLNYRRFFEITGLAGLRVEDADVFEDSHRLILDLIETGRVDGLRIDHIDGLSDPLAYLQRLRQSIGSDVLLLVEKILEGDEDLPPEWPVDGTTGYEFIAALSNLFVHDEGRKALGRAYAERGGRENFEDVLDEAKTLMIEENFKGEVSALYRLAIELAESEADATPHTDIELAIRNLLLHFPVYRTYGTEDGLRAADRTLLQAVYRKSGADRSAITYINRLLEGHVRDENRERAWLFRRRFQQLAGPLMAKSLEDTAFYRHGCLLAVNEVGADPAQDDFSTARFHRFMQHRAGRWPRALSTTSTHDTKRGEDARARLYTFSETAEAWATAVDRWSEMNRPFVTALPDGQAPGDTDIWMLFQAIAGAWPAQLRPDDGAGLKALCERLLNFTEKSLREAKQRSNWTRVNEAYEAAVKSYLVSLLSPENIAFLSDFYQTLQPHIRSGAINSLAQTVVKLTAPGIPDIYQGAEGFDFSLVDPDNRREPDYAALALSLGLDGLPGNSEEALLVGGLKQGIVARCLSLRKDHRSLFDTGSYEALPVEGPRQDHAVAFARRDGGKTAVVIAPRLIHGLLPQDGISLPASYWQGTSVLLPVGLGPLANVLCDRRIPPADRLPLATAFEILPVAVLFGA</sequence>
<comment type="caution">
    <text evidence="2">The sequence shown here is derived from an EMBL/GenBank/DDBJ whole genome shotgun (WGS) entry which is preliminary data.</text>
</comment>
<accession>A0A2U2DKL0</accession>
<dbReference type="InterPro" id="IPR017853">
    <property type="entry name" value="GH"/>
</dbReference>
<feature type="domain" description="Glycosyl hydrolase family 13 catalytic" evidence="1">
    <location>
        <begin position="6"/>
        <end position="474"/>
    </location>
</feature>
<proteinExistence type="predicted"/>
<dbReference type="CDD" id="cd11336">
    <property type="entry name" value="AmyAc_MTSase"/>
    <property type="match status" value="1"/>
</dbReference>
<dbReference type="InterPro" id="IPR006047">
    <property type="entry name" value="GH13_cat_dom"/>
</dbReference>
<dbReference type="SUPFAM" id="SSF51445">
    <property type="entry name" value="(Trans)glycosidases"/>
    <property type="match status" value="1"/>
</dbReference>
<evidence type="ECO:0000259" key="1">
    <source>
        <dbReference type="SMART" id="SM00642"/>
    </source>
</evidence>
<evidence type="ECO:0000313" key="3">
    <source>
        <dbReference type="Proteomes" id="UP000245252"/>
    </source>
</evidence>
<dbReference type="InterPro" id="IPR012767">
    <property type="entry name" value="Trehalose_TreY"/>
</dbReference>